<reference evidence="2" key="1">
    <citation type="submission" date="2018-02" db="EMBL/GenBank/DDBJ databases">
        <title>Evolution and diversity of non-photosynthetic diatom plastid genomes.</title>
        <authorList>
            <person name="Kamikawa R."/>
            <person name="Ishii K."/>
        </authorList>
    </citation>
    <scope>NUCLEOTIDE SEQUENCE</scope>
    <source>
        <strain evidence="2">NIES 3576</strain>
    </source>
</reference>
<sequence>MKKSNKITVNSVTRSKRPKIREGLRNKIKKNFIKFLLFTGSFLCKISAVTRADDDDKVLRADEKYHSIPRILFDATHNCEAEFAAHMEHMNKPYGTPAPGDPGGGGEPGSFTRDGFGGLEGMGMGKDYKSKIEAYNDGNYCYEPASHYHIFDMDKAALGHKFPIRCLCGNTQTDVGTRQEFFLDLSNIVFNLAKRYDNNKEKLDKYKSLIVYKIQKFNNEIVSPGLNYLTVFDLKKCVENIQKYPQLTPLIAIALWELNQARKCLSLYRKHYNNPEVPFVLKHFVLPGLGLSNLFMANVNLEAACYFSSTDFSRSFIIDAIFRTGLSELILEYITRNTINALENKVNPKSNKSTLNNDNNPKGGMKRLDRFVTTRYSDSTIQVSDINKISKLIADYDATKYIADYVKDVKDKPVFDKPNKRSK</sequence>
<geneLocation type="plastid" evidence="2"/>
<evidence type="ECO:0000313" key="3">
    <source>
        <dbReference type="EMBL" id="BBC77661.1"/>
    </source>
</evidence>
<dbReference type="AlphaFoldDB" id="A0A2Z5ZAL8"/>
<accession>A0A2Z5ZAL8</accession>
<evidence type="ECO:0000313" key="2">
    <source>
        <dbReference type="EMBL" id="BBC77632.1"/>
    </source>
</evidence>
<feature type="region of interest" description="Disordered" evidence="1">
    <location>
        <begin position="90"/>
        <end position="112"/>
    </location>
</feature>
<feature type="compositionally biased region" description="Polar residues" evidence="1">
    <location>
        <begin position="347"/>
        <end position="360"/>
    </location>
</feature>
<dbReference type="EMBL" id="AP018508">
    <property type="protein sequence ID" value="BBC77632.1"/>
    <property type="molecule type" value="Genomic_DNA"/>
</dbReference>
<name>A0A2Z5ZAL8_9STRA</name>
<dbReference type="EMBL" id="AP018508">
    <property type="protein sequence ID" value="BBC77661.1"/>
    <property type="molecule type" value="Genomic_DNA"/>
</dbReference>
<proteinExistence type="predicted"/>
<gene>
    <name evidence="2" type="primary">orf424_1</name>
    <name evidence="3" type="synonym">orf424_2</name>
</gene>
<protein>
    <submittedName>
        <fullName evidence="2">Uncharacterized protein</fullName>
    </submittedName>
</protein>
<evidence type="ECO:0000256" key="1">
    <source>
        <dbReference type="SAM" id="MobiDB-lite"/>
    </source>
</evidence>
<feature type="region of interest" description="Disordered" evidence="1">
    <location>
        <begin position="347"/>
        <end position="366"/>
    </location>
</feature>
<keyword evidence="2" id="KW-0934">Plastid</keyword>
<organism evidence="2">
    <name type="scientific">Nitzschia sp. NIES-3576</name>
    <dbReference type="NCBI Taxonomy" id="2083273"/>
    <lineage>
        <taxon>Eukaryota</taxon>
        <taxon>Sar</taxon>
        <taxon>Stramenopiles</taxon>
        <taxon>Ochrophyta</taxon>
        <taxon>Bacillariophyta</taxon>
        <taxon>Bacillariophyceae</taxon>
        <taxon>Bacillariophycidae</taxon>
        <taxon>Bacillariales</taxon>
        <taxon>Bacillariaceae</taxon>
        <taxon>Nitzschia</taxon>
    </lineage>
</organism>